<dbReference type="Pfam" id="PF03062">
    <property type="entry name" value="MBOAT"/>
    <property type="match status" value="1"/>
</dbReference>
<evidence type="ECO:0000313" key="9">
    <source>
        <dbReference type="EMBL" id="DAA80348.1"/>
    </source>
</evidence>
<dbReference type="PANTHER" id="PTHR13906:SF3">
    <property type="entry name" value="GHRELIN O-ACYLTRANSFERASE"/>
    <property type="match status" value="1"/>
</dbReference>
<protein>
    <submittedName>
        <fullName evidence="9">Ghrelin O-acyltransferase</fullName>
        <ecNumber evidence="9">2.3.1.-</ecNumber>
    </submittedName>
    <submittedName>
        <fullName evidence="10">Membrane bound O-acyltransferase domain containing 4</fullName>
    </submittedName>
</protein>
<evidence type="ECO:0000256" key="8">
    <source>
        <dbReference type="SAM" id="Phobius"/>
    </source>
</evidence>
<keyword evidence="2 9" id="KW-0808">Transferase</keyword>
<feature type="transmembrane region" description="Helical" evidence="8">
    <location>
        <begin position="88"/>
        <end position="106"/>
    </location>
</feature>
<evidence type="ECO:0000256" key="2">
    <source>
        <dbReference type="ARBA" id="ARBA00022679"/>
    </source>
</evidence>
<evidence type="ECO:0000256" key="5">
    <source>
        <dbReference type="ARBA" id="ARBA00022989"/>
    </source>
</evidence>
<dbReference type="EC" id="2.3.1.-" evidence="9"/>
<keyword evidence="3 8" id="KW-0812">Transmembrane</keyword>
<feature type="transmembrane region" description="Helical" evidence="8">
    <location>
        <begin position="412"/>
        <end position="441"/>
    </location>
</feature>
<dbReference type="PANTHER" id="PTHR13906">
    <property type="entry name" value="PORCUPINE"/>
    <property type="match status" value="1"/>
</dbReference>
<evidence type="ECO:0000256" key="7">
    <source>
        <dbReference type="ARBA" id="ARBA00023315"/>
    </source>
</evidence>
<feature type="transmembrane region" description="Helical" evidence="8">
    <location>
        <begin position="12"/>
        <end position="32"/>
    </location>
</feature>
<evidence type="ECO:0000256" key="1">
    <source>
        <dbReference type="ARBA" id="ARBA00004477"/>
    </source>
</evidence>
<reference evidence="11" key="2">
    <citation type="journal article" date="2007" name="PLoS Biol.">
        <title>Survey sequencing and comparative analysis of the elephant shark (Callorhinchus milii) genome.</title>
        <authorList>
            <person name="Venkatesh B."/>
            <person name="Kirkness E.F."/>
            <person name="Loh Y.H."/>
            <person name="Halpern A.L."/>
            <person name="Lee A.P."/>
            <person name="Johnson J."/>
            <person name="Dandona N."/>
            <person name="Viswanathan L.D."/>
            <person name="Tay A."/>
            <person name="Venter J.C."/>
            <person name="Strausberg R.L."/>
            <person name="Brenner S."/>
        </authorList>
    </citation>
    <scope>NUCLEOTIDE SEQUENCE [LARGE SCALE GENOMIC DNA]</scope>
</reference>
<dbReference type="GeneTree" id="ENSGT01030000234564"/>
<feature type="transmembrane region" description="Helical" evidence="8">
    <location>
        <begin position="169"/>
        <end position="191"/>
    </location>
</feature>
<feature type="transmembrane region" description="Helical" evidence="8">
    <location>
        <begin position="345"/>
        <end position="363"/>
    </location>
</feature>
<keyword evidence="4" id="KW-0256">Endoplasmic reticulum</keyword>
<dbReference type="OMA" id="MDWLQLF"/>
<evidence type="ECO:0000256" key="6">
    <source>
        <dbReference type="ARBA" id="ARBA00023136"/>
    </source>
</evidence>
<proteinExistence type="evidence at transcript level"/>
<keyword evidence="7 9" id="KW-0012">Acyltransferase</keyword>
<keyword evidence="6 8" id="KW-0472">Membrane</keyword>
<organism evidence="9">
    <name type="scientific">Callorhinchus milii</name>
    <name type="common">Ghost shark</name>
    <dbReference type="NCBI Taxonomy" id="7868"/>
    <lineage>
        <taxon>Eukaryota</taxon>
        <taxon>Metazoa</taxon>
        <taxon>Chordata</taxon>
        <taxon>Craniata</taxon>
        <taxon>Vertebrata</taxon>
        <taxon>Chondrichthyes</taxon>
        <taxon>Holocephali</taxon>
        <taxon>Chimaeriformes</taxon>
        <taxon>Callorhinchidae</taxon>
        <taxon>Callorhinchus</taxon>
    </lineage>
</organism>
<reference evidence="11" key="3">
    <citation type="journal article" date="2014" name="Nature">
        <title>Elephant shark genome provides unique insights into gnathostome evolution.</title>
        <authorList>
            <consortium name="International Elephant Shark Genome Sequencing Consortium"/>
            <person name="Venkatesh B."/>
            <person name="Lee A.P."/>
            <person name="Ravi V."/>
            <person name="Maurya A.K."/>
            <person name="Lian M.M."/>
            <person name="Swann J.B."/>
            <person name="Ohta Y."/>
            <person name="Flajnik M.F."/>
            <person name="Sutoh Y."/>
            <person name="Kasahara M."/>
            <person name="Hoon S."/>
            <person name="Gangu V."/>
            <person name="Roy S.W."/>
            <person name="Irimia M."/>
            <person name="Korzh V."/>
            <person name="Kondrychyn I."/>
            <person name="Lim Z.W."/>
            <person name="Tay B.H."/>
            <person name="Tohari S."/>
            <person name="Kong K.W."/>
            <person name="Ho S."/>
            <person name="Lorente-Galdos B."/>
            <person name="Quilez J."/>
            <person name="Marques-Bonet T."/>
            <person name="Raney B.J."/>
            <person name="Ingham P.W."/>
            <person name="Tay A."/>
            <person name="Hillier L.W."/>
            <person name="Minx P."/>
            <person name="Boehm T."/>
            <person name="Wilson R.K."/>
            <person name="Brenner S."/>
            <person name="Warren W.C."/>
        </authorList>
    </citation>
    <scope>NUCLEOTIDE SEQUENCE [LARGE SCALE GENOMIC DNA]</scope>
</reference>
<feature type="transmembrane region" description="Helical" evidence="8">
    <location>
        <begin position="44"/>
        <end position="68"/>
    </location>
</feature>
<feature type="transmembrane region" description="Helical" evidence="8">
    <location>
        <begin position="384"/>
        <end position="406"/>
    </location>
</feature>
<dbReference type="Proteomes" id="UP000314986">
    <property type="component" value="Unassembled WGS sequence"/>
</dbReference>
<reference evidence="10" key="5">
    <citation type="submission" date="2025-05" db="UniProtKB">
        <authorList>
            <consortium name="Ensembl"/>
        </authorList>
    </citation>
    <scope>IDENTIFICATION</scope>
</reference>
<dbReference type="EMBL" id="BK009985">
    <property type="protein sequence ID" value="DAA80348.1"/>
    <property type="molecule type" value="mRNA"/>
</dbReference>
<dbReference type="GO" id="GO:0030258">
    <property type="term" value="P:lipid modification"/>
    <property type="evidence" value="ECO:0007669"/>
    <property type="project" value="TreeGrafter"/>
</dbReference>
<dbReference type="InterPro" id="IPR004299">
    <property type="entry name" value="MBOAT_fam"/>
</dbReference>
<dbReference type="GO" id="GO:0016412">
    <property type="term" value="F:serine O-acyltransferase activity"/>
    <property type="evidence" value="ECO:0007669"/>
    <property type="project" value="TreeGrafter"/>
</dbReference>
<evidence type="ECO:0000313" key="10">
    <source>
        <dbReference type="Ensembl" id="ENSCMIP00000037034.1"/>
    </source>
</evidence>
<dbReference type="InterPro" id="IPR049941">
    <property type="entry name" value="LPLAT_7/PORCN-like"/>
</dbReference>
<reference evidence="11" key="1">
    <citation type="journal article" date="2006" name="Science">
        <title>Ancient noncoding elements conserved in the human genome.</title>
        <authorList>
            <person name="Venkatesh B."/>
            <person name="Kirkness E.F."/>
            <person name="Loh Y.H."/>
            <person name="Halpern A.L."/>
            <person name="Lee A.P."/>
            <person name="Johnson J."/>
            <person name="Dandona N."/>
            <person name="Viswanathan L.D."/>
            <person name="Tay A."/>
            <person name="Venter J.C."/>
            <person name="Strausberg R.L."/>
            <person name="Brenner S."/>
        </authorList>
    </citation>
    <scope>NUCLEOTIDE SEQUENCE [LARGE SCALE GENOMIC DNA]</scope>
</reference>
<dbReference type="AlphaFoldDB" id="A0A1S7UE56"/>
<keyword evidence="11" id="KW-1185">Reference proteome</keyword>
<dbReference type="GO" id="GO:0005789">
    <property type="term" value="C:endoplasmic reticulum membrane"/>
    <property type="evidence" value="ECO:0007669"/>
    <property type="project" value="UniProtKB-SubCell"/>
</dbReference>
<dbReference type="Ensembl" id="ENSCMIT00000037575.1">
    <property type="protein sequence ID" value="ENSCMIP00000037034.1"/>
    <property type="gene ID" value="ENSCMIG00000015615.1"/>
</dbReference>
<evidence type="ECO:0000313" key="11">
    <source>
        <dbReference type="Proteomes" id="UP000314986"/>
    </source>
</evidence>
<accession>A0A1S7UE56</accession>
<name>A0A1S7UE56_CALMI</name>
<evidence type="ECO:0000256" key="4">
    <source>
        <dbReference type="ARBA" id="ARBA00022824"/>
    </source>
</evidence>
<keyword evidence="5 8" id="KW-1133">Transmembrane helix</keyword>
<sequence>MDLEFLQFQLDFYPVTMYQLMSVPLAFMFYQLSIKGHLPLTARYLFLVFGGLLVMCVSMGPYAALVLIPALSSVMMLHSLRAMTVHKLIFFTQMSWLSLCHLWLHYKDYYLQEPTDTKFLIALSSLMLLIQRVTSVSLDVHEGKVTIAKMQRHHSSSEFLRCLLPHISYVLYFPALLGGPLCSFQMFQIHMENLKKSQQKRNANSIWPFLKKCLLVFIMDRLRMFLTNCIRVIEGIDQGFLYCDVSKDILLISMIALMFRLAYYSQWLLSESLNNLVGLGFEGQAKKERCVCSALSDADIWTLETTNKISEFTRTWNKTTADWLRRMVFQRSKVHPLLATFAFSAWWHGLHPGQVFGFVLWACSVKADYYVHHYIMPLTKKSRLLLIVYKVFTWIQTRLITAYILIAVELRTLAYVLMMCRSACILSPVMYMLVLVAMYIVSQHH</sequence>
<dbReference type="STRING" id="7868.ENSCMIP00000037034"/>
<reference evidence="9" key="4">
    <citation type="journal article" date="2017" name="PLoS ONE">
        <title>Characterization of Ghrelin O-Acyltransferase (GOAT) in goldfish (Carassius auratus).</title>
        <authorList>
            <person name="Blanco A.M."/>
            <person name="Gomez-Boronat M."/>
            <person name="Alonso-Gomez A.L."/>
            <person name="Yufa R."/>
            <person name="Unniappan S."/>
            <person name="Delgado M.J."/>
            <person name="Valenciano A.I."/>
        </authorList>
    </citation>
    <scope>NUCLEOTIDE SEQUENCE</scope>
</reference>
<comment type="subcellular location">
    <subcellularLocation>
        <location evidence="1">Endoplasmic reticulum membrane</location>
        <topology evidence="1">Multi-pass membrane protein</topology>
    </subcellularLocation>
</comment>
<evidence type="ECO:0000256" key="3">
    <source>
        <dbReference type="ARBA" id="ARBA00022692"/>
    </source>
</evidence>
<gene>
    <name evidence="9" type="primary">mBOAT4</name>
</gene>